<accession>A0A418VPS3</accession>
<evidence type="ECO:0000256" key="1">
    <source>
        <dbReference type="SAM" id="MobiDB-lite"/>
    </source>
</evidence>
<reference evidence="2 3" key="1">
    <citation type="submission" date="2018-09" db="EMBL/GenBank/DDBJ databases">
        <authorList>
            <person name="Zhu H."/>
        </authorList>
    </citation>
    <scope>NUCLEOTIDE SEQUENCE [LARGE SCALE GENOMIC DNA]</scope>
    <source>
        <strain evidence="2 3">K2W22B-5</strain>
    </source>
</reference>
<dbReference type="GO" id="GO:0007165">
    <property type="term" value="P:signal transduction"/>
    <property type="evidence" value="ECO:0007669"/>
    <property type="project" value="InterPro"/>
</dbReference>
<organism evidence="2 3">
    <name type="scientific">Azospirillum cavernae</name>
    <dbReference type="NCBI Taxonomy" id="2320860"/>
    <lineage>
        <taxon>Bacteria</taxon>
        <taxon>Pseudomonadati</taxon>
        <taxon>Pseudomonadota</taxon>
        <taxon>Alphaproteobacteria</taxon>
        <taxon>Rhodospirillales</taxon>
        <taxon>Azospirillaceae</taxon>
        <taxon>Azospirillum</taxon>
    </lineage>
</organism>
<comment type="caution">
    <text evidence="2">The sequence shown here is derived from an EMBL/GenBank/DDBJ whole genome shotgun (WGS) entry which is preliminary data.</text>
</comment>
<evidence type="ECO:0000313" key="3">
    <source>
        <dbReference type="Proteomes" id="UP000283458"/>
    </source>
</evidence>
<feature type="compositionally biased region" description="Low complexity" evidence="1">
    <location>
        <begin position="297"/>
        <end position="308"/>
    </location>
</feature>
<evidence type="ECO:0000313" key="2">
    <source>
        <dbReference type="EMBL" id="RJF78247.1"/>
    </source>
</evidence>
<dbReference type="GO" id="GO:0006935">
    <property type="term" value="P:chemotaxis"/>
    <property type="evidence" value="ECO:0007669"/>
    <property type="project" value="InterPro"/>
</dbReference>
<sequence length="466" mass="48520">MDMPLLFEADCAGAEATIYVRDGAGRVLSLPSRRVHRMSFAVDAAPVPFAPLGYEGVAAVDGIVAAQIDVTVATGGAAKSGRYSLLARCGRGWVHLRVAGVSLVDPEPGVDHGDALALLERLTSGLTPDGCVVELDPALEDALPPAALPLLVVRTGGRLVALPAREVERVAPHQGSWPIRQGDADERVVAMGGDVLPGCSLAEWMTDSPMDGAADAAEEGWAAVMTANGRRMAITFTALDGLVTAPLTRIRRLAHRRHTARHCIDPERGAIEIVDPRDFTAPAATPTSADEGEDLDAPPSALSAEAEPPSVPDGGLAAMAGPFVCVFSRGAVNRLLTGVGLARVAPQRSAGAFPVFDLAALLGLAPQDGARMGRVLLLNRPGRRAVALFVDGVGPTESVPDWHALPAAPQPIPGLFSAMRLVGSRPTLQLLVWDSLLADRVGPGFAAALRPTLLGWLDPRLIDGDG</sequence>
<dbReference type="OrthoDB" id="7303006at2"/>
<gene>
    <name evidence="2" type="ORF">D3877_24360</name>
</gene>
<dbReference type="SUPFAM" id="SSF50341">
    <property type="entry name" value="CheW-like"/>
    <property type="match status" value="2"/>
</dbReference>
<evidence type="ECO:0008006" key="4">
    <source>
        <dbReference type="Google" id="ProtNLM"/>
    </source>
</evidence>
<dbReference type="RefSeq" id="WP_119833388.1">
    <property type="nucleotide sequence ID" value="NZ_QYUL01000004.1"/>
</dbReference>
<keyword evidence="3" id="KW-1185">Reference proteome</keyword>
<dbReference type="InterPro" id="IPR036061">
    <property type="entry name" value="CheW-like_dom_sf"/>
</dbReference>
<proteinExistence type="predicted"/>
<dbReference type="AlphaFoldDB" id="A0A418VPS3"/>
<dbReference type="EMBL" id="QYUL01000004">
    <property type="protein sequence ID" value="RJF78247.1"/>
    <property type="molecule type" value="Genomic_DNA"/>
</dbReference>
<protein>
    <recommendedName>
        <fullName evidence="4">CheW-like domain-containing protein</fullName>
    </recommendedName>
</protein>
<feature type="region of interest" description="Disordered" evidence="1">
    <location>
        <begin position="275"/>
        <end position="310"/>
    </location>
</feature>
<name>A0A418VPS3_9PROT</name>
<dbReference type="Proteomes" id="UP000283458">
    <property type="component" value="Unassembled WGS sequence"/>
</dbReference>